<organism evidence="1 2">
    <name type="scientific">Rubripirellula reticaptiva</name>
    <dbReference type="NCBI Taxonomy" id="2528013"/>
    <lineage>
        <taxon>Bacteria</taxon>
        <taxon>Pseudomonadati</taxon>
        <taxon>Planctomycetota</taxon>
        <taxon>Planctomycetia</taxon>
        <taxon>Pirellulales</taxon>
        <taxon>Pirellulaceae</taxon>
        <taxon>Rubripirellula</taxon>
    </lineage>
</organism>
<comment type="caution">
    <text evidence="1">The sequence shown here is derived from an EMBL/GenBank/DDBJ whole genome shotgun (WGS) entry which is preliminary data.</text>
</comment>
<protein>
    <submittedName>
        <fullName evidence="1">Uncharacterized protein</fullName>
    </submittedName>
</protein>
<dbReference type="RefSeq" id="WP_146534864.1">
    <property type="nucleotide sequence ID" value="NZ_SJPX01000003.1"/>
</dbReference>
<evidence type="ECO:0000313" key="1">
    <source>
        <dbReference type="EMBL" id="TWU51531.1"/>
    </source>
</evidence>
<proteinExistence type="predicted"/>
<sequence>MPLQIDYEHEHRFTEHEHDVHFVPERYGLPGGGECRDFKTAVPPPLRYNRWLSVLSTGIDRVLGSGFQVAKV</sequence>
<keyword evidence="2" id="KW-1185">Reference proteome</keyword>
<dbReference type="EMBL" id="SJPX01000003">
    <property type="protein sequence ID" value="TWU51531.1"/>
    <property type="molecule type" value="Genomic_DNA"/>
</dbReference>
<dbReference type="AlphaFoldDB" id="A0A5C6EWC0"/>
<accession>A0A5C6EWC0</accession>
<gene>
    <name evidence="1" type="ORF">Poly59_31230</name>
</gene>
<reference evidence="1 2" key="1">
    <citation type="submission" date="2019-02" db="EMBL/GenBank/DDBJ databases">
        <title>Deep-cultivation of Planctomycetes and their phenomic and genomic characterization uncovers novel biology.</title>
        <authorList>
            <person name="Wiegand S."/>
            <person name="Jogler M."/>
            <person name="Boedeker C."/>
            <person name="Pinto D."/>
            <person name="Vollmers J."/>
            <person name="Rivas-Marin E."/>
            <person name="Kohn T."/>
            <person name="Peeters S.H."/>
            <person name="Heuer A."/>
            <person name="Rast P."/>
            <person name="Oberbeckmann S."/>
            <person name="Bunk B."/>
            <person name="Jeske O."/>
            <person name="Meyerdierks A."/>
            <person name="Storesund J.E."/>
            <person name="Kallscheuer N."/>
            <person name="Luecker S."/>
            <person name="Lage O.M."/>
            <person name="Pohl T."/>
            <person name="Merkel B.J."/>
            <person name="Hornburger P."/>
            <person name="Mueller R.-W."/>
            <person name="Bruemmer F."/>
            <person name="Labrenz M."/>
            <person name="Spormann A.M."/>
            <person name="Op Den Camp H."/>
            <person name="Overmann J."/>
            <person name="Amann R."/>
            <person name="Jetten M.S.M."/>
            <person name="Mascher T."/>
            <person name="Medema M.H."/>
            <person name="Devos D.P."/>
            <person name="Kaster A.-K."/>
            <person name="Ovreas L."/>
            <person name="Rohde M."/>
            <person name="Galperin M.Y."/>
            <person name="Jogler C."/>
        </authorList>
    </citation>
    <scope>NUCLEOTIDE SEQUENCE [LARGE SCALE GENOMIC DNA]</scope>
    <source>
        <strain evidence="1 2">Poly59</strain>
    </source>
</reference>
<dbReference type="Proteomes" id="UP000317977">
    <property type="component" value="Unassembled WGS sequence"/>
</dbReference>
<name>A0A5C6EWC0_9BACT</name>
<evidence type="ECO:0000313" key="2">
    <source>
        <dbReference type="Proteomes" id="UP000317977"/>
    </source>
</evidence>